<gene>
    <name evidence="12" type="ORF">BCV69DRAFT_294738</name>
</gene>
<feature type="domain" description="HhH-GPD" evidence="11">
    <location>
        <begin position="237"/>
        <end position="446"/>
    </location>
</feature>
<feature type="region of interest" description="Disordered" evidence="10">
    <location>
        <begin position="64"/>
        <end position="98"/>
    </location>
</feature>
<dbReference type="SUPFAM" id="SSF55945">
    <property type="entry name" value="TATA-box binding protein-like"/>
    <property type="match status" value="1"/>
</dbReference>
<dbReference type="AlphaFoldDB" id="A0A316U3Z4"/>
<dbReference type="InterPro" id="IPR003265">
    <property type="entry name" value="HhH-GPD_domain"/>
</dbReference>
<dbReference type="Gene3D" id="1.10.1670.10">
    <property type="entry name" value="Helix-hairpin-Helix base-excision DNA repair enzymes (C-terminal)"/>
    <property type="match status" value="1"/>
</dbReference>
<evidence type="ECO:0000256" key="8">
    <source>
        <dbReference type="ARBA" id="ARBA00023295"/>
    </source>
</evidence>
<keyword evidence="3" id="KW-0227">DNA damage</keyword>
<dbReference type="GO" id="GO:0006285">
    <property type="term" value="P:base-excision repair, AP site formation"/>
    <property type="evidence" value="ECO:0007669"/>
    <property type="project" value="UniProtKB-ARBA"/>
</dbReference>
<dbReference type="Pfam" id="PF07934">
    <property type="entry name" value="OGG_N"/>
    <property type="match status" value="1"/>
</dbReference>
<dbReference type="EMBL" id="KZ819332">
    <property type="protein sequence ID" value="PWN19093.1"/>
    <property type="molecule type" value="Genomic_DNA"/>
</dbReference>
<evidence type="ECO:0000256" key="7">
    <source>
        <dbReference type="ARBA" id="ARBA00023268"/>
    </source>
</evidence>
<evidence type="ECO:0000256" key="10">
    <source>
        <dbReference type="SAM" id="MobiDB-lite"/>
    </source>
</evidence>
<comment type="similarity">
    <text evidence="1">Belongs to the type-1 OGG1 family.</text>
</comment>
<dbReference type="OrthoDB" id="238681at2759"/>
<dbReference type="Pfam" id="PF00730">
    <property type="entry name" value="HhH-GPD"/>
    <property type="match status" value="1"/>
</dbReference>
<keyword evidence="8" id="KW-0326">Glycosidase</keyword>
<dbReference type="InterPro" id="IPR012904">
    <property type="entry name" value="OGG_N"/>
</dbReference>
<dbReference type="Gene3D" id="3.90.25.10">
    <property type="entry name" value="UDP-galactose 4-epimerase, domain 1"/>
    <property type="match status" value="1"/>
</dbReference>
<dbReference type="SUPFAM" id="SSF48150">
    <property type="entry name" value="DNA-glycosylase"/>
    <property type="match status" value="1"/>
</dbReference>
<comment type="catalytic activity">
    <reaction evidence="9">
        <text>2'-deoxyribonucleotide-(2'-deoxyribose 5'-phosphate)-2'-deoxyribonucleotide-DNA = a 3'-end 2'-deoxyribonucleotide-(2,3-dehydro-2,3-deoxyribose 5'-phosphate)-DNA + a 5'-end 5'-phospho-2'-deoxyribonucleoside-DNA + H(+)</text>
        <dbReference type="Rhea" id="RHEA:66592"/>
        <dbReference type="Rhea" id="RHEA-COMP:13180"/>
        <dbReference type="Rhea" id="RHEA-COMP:16897"/>
        <dbReference type="Rhea" id="RHEA-COMP:17067"/>
        <dbReference type="ChEBI" id="CHEBI:15378"/>
        <dbReference type="ChEBI" id="CHEBI:136412"/>
        <dbReference type="ChEBI" id="CHEBI:157695"/>
        <dbReference type="ChEBI" id="CHEBI:167181"/>
        <dbReference type="EC" id="4.2.99.18"/>
    </reaction>
</comment>
<dbReference type="Gene3D" id="3.30.310.40">
    <property type="match status" value="1"/>
</dbReference>
<accession>A0A316U3Z4</accession>
<dbReference type="GO" id="GO:0140078">
    <property type="term" value="F:class I DNA-(apurinic or apyrimidinic site) endonuclease activity"/>
    <property type="evidence" value="ECO:0007669"/>
    <property type="project" value="UniProtKB-EC"/>
</dbReference>
<feature type="compositionally biased region" description="Low complexity" evidence="10">
    <location>
        <begin position="668"/>
        <end position="683"/>
    </location>
</feature>
<evidence type="ECO:0000259" key="11">
    <source>
        <dbReference type="SMART" id="SM00478"/>
    </source>
</evidence>
<evidence type="ECO:0000256" key="4">
    <source>
        <dbReference type="ARBA" id="ARBA00022801"/>
    </source>
</evidence>
<keyword evidence="6" id="KW-0456">Lyase</keyword>
<dbReference type="GO" id="GO:0005634">
    <property type="term" value="C:nucleus"/>
    <property type="evidence" value="ECO:0007669"/>
    <property type="project" value="TreeGrafter"/>
</dbReference>
<dbReference type="EC" id="4.2.99.18" evidence="2"/>
<dbReference type="Gene3D" id="3.40.50.720">
    <property type="entry name" value="NAD(P)-binding Rossmann-like Domain"/>
    <property type="match status" value="1"/>
</dbReference>
<dbReference type="InterPro" id="IPR011257">
    <property type="entry name" value="DNA_glycosylase"/>
</dbReference>
<protein>
    <recommendedName>
        <fullName evidence="2">DNA-(apurinic or apyrimidinic site) lyase</fullName>
        <ecNumber evidence="2">4.2.99.18</ecNumber>
    </recommendedName>
</protein>
<evidence type="ECO:0000256" key="9">
    <source>
        <dbReference type="ARBA" id="ARBA00044632"/>
    </source>
</evidence>
<evidence type="ECO:0000313" key="12">
    <source>
        <dbReference type="EMBL" id="PWN19093.1"/>
    </source>
</evidence>
<feature type="region of interest" description="Disordered" evidence="10">
    <location>
        <begin position="325"/>
        <end position="346"/>
    </location>
</feature>
<keyword evidence="4" id="KW-0378">Hydrolase</keyword>
<dbReference type="RefSeq" id="XP_025346253.1">
    <property type="nucleotide sequence ID" value="XM_025493881.1"/>
</dbReference>
<name>A0A316U3Z4_9BASI</name>
<feature type="region of interest" description="Disordered" evidence="10">
    <location>
        <begin position="529"/>
        <end position="549"/>
    </location>
</feature>
<keyword evidence="5" id="KW-0234">DNA repair</keyword>
<reference evidence="12 13" key="1">
    <citation type="journal article" date="2018" name="Mol. Biol. Evol.">
        <title>Broad Genomic Sampling Reveals a Smut Pathogenic Ancestry of the Fungal Clade Ustilaginomycotina.</title>
        <authorList>
            <person name="Kijpornyongpan T."/>
            <person name="Mondo S.J."/>
            <person name="Barry K."/>
            <person name="Sandor L."/>
            <person name="Lee J."/>
            <person name="Lipzen A."/>
            <person name="Pangilinan J."/>
            <person name="LaButti K."/>
            <person name="Hainaut M."/>
            <person name="Henrissat B."/>
            <person name="Grigoriev I.V."/>
            <person name="Spatafora J.W."/>
            <person name="Aime M.C."/>
        </authorList>
    </citation>
    <scope>NUCLEOTIDE SEQUENCE [LARGE SCALE GENOMIC DNA]</scope>
    <source>
        <strain evidence="12 13">MCA 4718</strain>
    </source>
</reference>
<evidence type="ECO:0000256" key="5">
    <source>
        <dbReference type="ARBA" id="ARBA00023204"/>
    </source>
</evidence>
<evidence type="ECO:0000256" key="2">
    <source>
        <dbReference type="ARBA" id="ARBA00012720"/>
    </source>
</evidence>
<dbReference type="SMART" id="SM00478">
    <property type="entry name" value="ENDO3c"/>
    <property type="match status" value="1"/>
</dbReference>
<dbReference type="Proteomes" id="UP000245942">
    <property type="component" value="Unassembled WGS sequence"/>
</dbReference>
<dbReference type="PANTHER" id="PTHR10242:SF2">
    <property type="entry name" value="N-GLYCOSYLASE_DNA LYASE"/>
    <property type="match status" value="1"/>
</dbReference>
<sequence>MASSSASTSVLPPLPPPGFASLKASPGQILLPLTISNKCGQSFRWRAVKVRDSQRQPVQDVKVEPNGFSLPSASRIKTEPGLEEVNGPSSVRPPSSGPTHLEWTEYSFCLPDRVVLVRQDEERGYIYHRTLLPPGVPSETSSAVASEETSLWLSSYLNLSVPLEELYEEWSARDPIFARFAQKFQGVRMLRQDPWECLCSFICSSNNNIARIGGMVQNLCTHFSPKLLEHTYGSDVLSSPVKKEEDAEETSELLPMTIDYHPFPSPHVLAQDGVEEKLRQLGFGYRAKYIHQTAKMLCEEHTRLVQTDEHGVAATMREIREAAAPEVPKAGTPPIAQASDLDSPSTSQHSVHSYLASLRKMSYTEARTHLLRCQGVGPKVADCILLMSLDQPSSIPVDRHVFQFAARHYHLRSKEQIKYDRIVEFFRALWGEWAGWAHTILFVGDLRSFKEYDGGVKKEEEAGEDGLWQSTSLVSRDEDQTSVTPLVKVEEEVSTIIEEEDARRLQESKAVNGRAAKGGRNVRVDSSLRALKPGSPAGRKRKATAAGAEGEETLTLAERRSLRLGGIGYPSYESDETASLIAANGRTPSGCQETKEKAQKARQSKVIVVIDAGSPQSRSVIESLSTYNEEEKQRLRNILAQELLNPAPPFETPSEEGRGTDYVTGKQTSPSTTTALPSSGATSDTEDPHIGKSSTPGPGSAHSRRYSDHLPPSLTAPVVKPMISNVPNDFSTTTVHIDSDGVVHPVGLRPITMMNLESKTFHRIEDEKAARRLEEKEKAKSSPKVKTLETGLDAITEGVAHTGHRTVEGEIDNFDESLQAQDVAASGRAAPTEEVISSREARAQALYDAIERLVEQRFIPPWQVHALFDVDTPPEFLPLRDNDECMFDDWIHSRVGVDLSSTDAVEQVLRDIKSKSDAGIHGLFVSYLTDYHHGLPCEARSGSGTDQRMQSLYNVAREVGVKHFIGSFLADLVQDEDRNAEAPPNGLPASLVDSWTDRRYLHKSFAESDDAAAPPIKYITTLSSCLTFTSLLSSRIISFNRPESPPAKLFILTSHLPLDCLMPFSHKKDVGPAALLAFLAPEEYNGRDLSLISDLIRPRLIAAQCDQMIYHSKARVTCLEKDEAAFLTEDKEWFYQRGWEHCWELLRWWLQRAKDLDETSLRAKTQWRLTAWRHFSVENTDTILPNWQQSLVTHPNHLDANEAPTRFDRPPVQQDQLDALNIFTDSMGHNFHDVPVGKARGSAEAEGEGEEV</sequence>
<dbReference type="CDD" id="cd00056">
    <property type="entry name" value="ENDO3c"/>
    <property type="match status" value="1"/>
</dbReference>
<evidence type="ECO:0000256" key="1">
    <source>
        <dbReference type="ARBA" id="ARBA00010679"/>
    </source>
</evidence>
<dbReference type="InterPro" id="IPR052054">
    <property type="entry name" value="Oxidative_DNA_repair_enzyme"/>
</dbReference>
<keyword evidence="7" id="KW-0511">Multifunctional enzyme</keyword>
<organism evidence="12 13">
    <name type="scientific">Pseudomicrostroma glucosiphilum</name>
    <dbReference type="NCBI Taxonomy" id="1684307"/>
    <lineage>
        <taxon>Eukaryota</taxon>
        <taxon>Fungi</taxon>
        <taxon>Dikarya</taxon>
        <taxon>Basidiomycota</taxon>
        <taxon>Ustilaginomycotina</taxon>
        <taxon>Exobasidiomycetes</taxon>
        <taxon>Microstromatales</taxon>
        <taxon>Microstromatales incertae sedis</taxon>
        <taxon>Pseudomicrostroma</taxon>
    </lineage>
</organism>
<evidence type="ECO:0000313" key="13">
    <source>
        <dbReference type="Proteomes" id="UP000245942"/>
    </source>
</evidence>
<dbReference type="InterPro" id="IPR023170">
    <property type="entry name" value="HhH_base_excis_C"/>
</dbReference>
<dbReference type="PANTHER" id="PTHR10242">
    <property type="entry name" value="8-OXOGUANINE DNA GLYCOSYLASE"/>
    <property type="match status" value="1"/>
</dbReference>
<evidence type="ECO:0000256" key="6">
    <source>
        <dbReference type="ARBA" id="ARBA00023239"/>
    </source>
</evidence>
<dbReference type="GO" id="GO:0003684">
    <property type="term" value="F:damaged DNA binding"/>
    <property type="evidence" value="ECO:0007669"/>
    <property type="project" value="InterPro"/>
</dbReference>
<proteinExistence type="inferred from homology"/>
<dbReference type="Gene3D" id="1.10.340.30">
    <property type="entry name" value="Hypothetical protein, domain 2"/>
    <property type="match status" value="1"/>
</dbReference>
<dbReference type="STRING" id="1684307.A0A316U3Z4"/>
<feature type="compositionally biased region" description="Low complexity" evidence="10">
    <location>
        <begin position="87"/>
        <end position="98"/>
    </location>
</feature>
<feature type="region of interest" description="Disordered" evidence="10">
    <location>
        <begin position="642"/>
        <end position="718"/>
    </location>
</feature>
<evidence type="ECO:0000256" key="3">
    <source>
        <dbReference type="ARBA" id="ARBA00022763"/>
    </source>
</evidence>
<dbReference type="GeneID" id="37015615"/>
<dbReference type="GO" id="GO:0034039">
    <property type="term" value="F:8-oxo-7,8-dihydroguanine DNA N-glycosylase activity"/>
    <property type="evidence" value="ECO:0007669"/>
    <property type="project" value="TreeGrafter"/>
</dbReference>
<keyword evidence="13" id="KW-1185">Reference proteome</keyword>
<dbReference type="GO" id="GO:0006289">
    <property type="term" value="P:nucleotide-excision repair"/>
    <property type="evidence" value="ECO:0007669"/>
    <property type="project" value="InterPro"/>
</dbReference>